<proteinExistence type="inferred from homology"/>
<dbReference type="Proteomes" id="UP000460718">
    <property type="component" value="Unassembled WGS sequence"/>
</dbReference>
<dbReference type="Proteomes" id="UP000488956">
    <property type="component" value="Unassembled WGS sequence"/>
</dbReference>
<protein>
    <recommendedName>
        <fullName evidence="5">RxLR effector protein</fullName>
    </recommendedName>
</protein>
<keyword evidence="4 5" id="KW-0732">Signal</keyword>
<dbReference type="Proteomes" id="UP000441208">
    <property type="component" value="Unassembled WGS sequence"/>
</dbReference>
<dbReference type="Pfam" id="PF16810">
    <property type="entry name" value="RXLR"/>
    <property type="match status" value="1"/>
</dbReference>
<organism evidence="6 15">
    <name type="scientific">Phytophthora fragariae</name>
    <dbReference type="NCBI Taxonomy" id="53985"/>
    <lineage>
        <taxon>Eukaryota</taxon>
        <taxon>Sar</taxon>
        <taxon>Stramenopiles</taxon>
        <taxon>Oomycota</taxon>
        <taxon>Peronosporomycetes</taxon>
        <taxon>Peronosporales</taxon>
        <taxon>Peronosporaceae</taxon>
        <taxon>Phytophthora</taxon>
    </lineage>
</organism>
<evidence type="ECO:0000313" key="7">
    <source>
        <dbReference type="EMBL" id="KAE8983473.1"/>
    </source>
</evidence>
<evidence type="ECO:0000313" key="8">
    <source>
        <dbReference type="EMBL" id="KAE9091062.1"/>
    </source>
</evidence>
<accession>A0A6A3E8M2</accession>
<evidence type="ECO:0000313" key="21">
    <source>
        <dbReference type="Proteomes" id="UP000460718"/>
    </source>
</evidence>
<dbReference type="Proteomes" id="UP000486351">
    <property type="component" value="Unassembled WGS sequence"/>
</dbReference>
<dbReference type="AlphaFoldDB" id="A0A6A3E8M2"/>
<evidence type="ECO:0000256" key="4">
    <source>
        <dbReference type="ARBA" id="ARBA00022729"/>
    </source>
</evidence>
<evidence type="ECO:0000313" key="12">
    <source>
        <dbReference type="EMBL" id="KAE9205893.1"/>
    </source>
</evidence>
<comment type="subcellular location">
    <subcellularLocation>
        <location evidence="1 5">Secreted</location>
    </subcellularLocation>
</comment>
<reference evidence="15 16" key="1">
    <citation type="submission" date="2018-08" db="EMBL/GenBank/DDBJ databases">
        <title>Genomic investigation of the strawberry pathogen Phytophthora fragariae indicates pathogenicity is determined by transcriptional variation in three key races.</title>
        <authorList>
            <person name="Adams T.M."/>
            <person name="Armitage A.D."/>
            <person name="Sobczyk M.K."/>
            <person name="Bates H.J."/>
            <person name="Dunwell J.M."/>
            <person name="Nellist C.F."/>
            <person name="Harrison R.J."/>
        </authorList>
    </citation>
    <scope>NUCLEOTIDE SEQUENCE [LARGE SCALE GENOMIC DNA]</scope>
    <source>
        <strain evidence="13 17">A4</strain>
        <strain evidence="12 18">BC-1</strain>
        <strain evidence="11 16">NOV-27</strain>
        <strain evidence="10 19">NOV-5</strain>
        <strain evidence="9 20">NOV-71</strain>
        <strain evidence="14 22">NOV-77</strain>
        <strain evidence="6 15">NOV-9</strain>
        <strain evidence="8 23">ONT-3</strain>
        <strain evidence="7 21">SCRP245</strain>
    </source>
</reference>
<evidence type="ECO:0000313" key="23">
    <source>
        <dbReference type="Proteomes" id="UP000488956"/>
    </source>
</evidence>
<evidence type="ECO:0000313" key="10">
    <source>
        <dbReference type="EMBL" id="KAE9121436.1"/>
    </source>
</evidence>
<feature type="signal peptide" evidence="5">
    <location>
        <begin position="1"/>
        <end position="21"/>
    </location>
</feature>
<evidence type="ECO:0000313" key="19">
    <source>
        <dbReference type="Proteomes" id="UP000440732"/>
    </source>
</evidence>
<keyword evidence="16" id="KW-1185">Reference proteome</keyword>
<dbReference type="EMBL" id="QXFZ01001397">
    <property type="protein sequence ID" value="KAE9091227.1"/>
    <property type="molecule type" value="Genomic_DNA"/>
</dbReference>
<evidence type="ECO:0000313" key="17">
    <source>
        <dbReference type="Proteomes" id="UP000437068"/>
    </source>
</evidence>
<comment type="similarity">
    <text evidence="2 5">Belongs to the RxLR effector family.</text>
</comment>
<evidence type="ECO:0000256" key="3">
    <source>
        <dbReference type="ARBA" id="ARBA00022525"/>
    </source>
</evidence>
<dbReference type="Proteomes" id="UP000429523">
    <property type="component" value="Unassembled WGS sequence"/>
</dbReference>
<evidence type="ECO:0000256" key="5">
    <source>
        <dbReference type="RuleBase" id="RU367124"/>
    </source>
</evidence>
<dbReference type="Proteomes" id="UP000440732">
    <property type="component" value="Unassembled WGS sequence"/>
</dbReference>
<evidence type="ECO:0000313" key="16">
    <source>
        <dbReference type="Proteomes" id="UP000433483"/>
    </source>
</evidence>
<dbReference type="EMBL" id="QXGE01001362">
    <property type="protein sequence ID" value="KAE9293685.1"/>
    <property type="molecule type" value="Genomic_DNA"/>
</dbReference>
<evidence type="ECO:0000313" key="15">
    <source>
        <dbReference type="Proteomes" id="UP000429523"/>
    </source>
</evidence>
<dbReference type="Proteomes" id="UP000433483">
    <property type="component" value="Unassembled WGS sequence"/>
</dbReference>
<evidence type="ECO:0000313" key="6">
    <source>
        <dbReference type="EMBL" id="KAE8930084.1"/>
    </source>
</evidence>
<evidence type="ECO:0000313" key="14">
    <source>
        <dbReference type="EMBL" id="KAE9300554.1"/>
    </source>
</evidence>
<dbReference type="EMBL" id="QXGF01001427">
    <property type="protein sequence ID" value="KAE8930084.1"/>
    <property type="molecule type" value="Genomic_DNA"/>
</dbReference>
<dbReference type="EMBL" id="QXFX01001392">
    <property type="protein sequence ID" value="KAE9091062.1"/>
    <property type="molecule type" value="Genomic_DNA"/>
</dbReference>
<dbReference type="EMBL" id="QXFW01001979">
    <property type="protein sequence ID" value="KAE8983473.1"/>
    <property type="molecule type" value="Genomic_DNA"/>
</dbReference>
<evidence type="ECO:0000313" key="13">
    <source>
        <dbReference type="EMBL" id="KAE9293685.1"/>
    </source>
</evidence>
<evidence type="ECO:0000313" key="9">
    <source>
        <dbReference type="EMBL" id="KAE9091227.1"/>
    </source>
</evidence>
<feature type="chain" id="PRO_5033920061" description="RxLR effector protein" evidence="5">
    <location>
        <begin position="22"/>
        <end position="118"/>
    </location>
</feature>
<dbReference type="Proteomes" id="UP000437068">
    <property type="component" value="Unassembled WGS sequence"/>
</dbReference>
<evidence type="ECO:0000313" key="20">
    <source>
        <dbReference type="Proteomes" id="UP000441208"/>
    </source>
</evidence>
<keyword evidence="3 5" id="KW-0964">Secreted</keyword>
<gene>
    <name evidence="13" type="ORF">PF001_g18146</name>
    <name evidence="12" type="ORF">PF002_g20176</name>
    <name evidence="11" type="ORF">PF005_g18889</name>
    <name evidence="10" type="ORF">PF006_g17903</name>
    <name evidence="9" type="ORF">PF007_g18963</name>
    <name evidence="14" type="ORF">PF008_g22983</name>
    <name evidence="6" type="ORF">PF009_g19817</name>
    <name evidence="8" type="ORF">PF010_g18340</name>
    <name evidence="7" type="ORF">PF011_g21164</name>
</gene>
<sequence>MRLTYILAVVIASTLHTSGTALSSTKESNHAAISNVASTGIVHSLDAAQENSGRMLRKVKENEEERAFMHHLKYLRTSIGKCLPWTHSHKIYKSLKNGNWNTNKLDRKASAIRYATNK</sequence>
<evidence type="ECO:0000313" key="18">
    <source>
        <dbReference type="Proteomes" id="UP000440367"/>
    </source>
</evidence>
<dbReference type="EMBL" id="QXGB01001404">
    <property type="protein sequence ID" value="KAE9191346.1"/>
    <property type="molecule type" value="Genomic_DNA"/>
</dbReference>
<comment type="function">
    <text evidence="5">Effector that suppresses plant defense responses during pathogen infection.</text>
</comment>
<dbReference type="EMBL" id="QXGD01001448">
    <property type="protein sequence ID" value="KAE9205893.1"/>
    <property type="molecule type" value="Genomic_DNA"/>
</dbReference>
<dbReference type="GO" id="GO:0005576">
    <property type="term" value="C:extracellular region"/>
    <property type="evidence" value="ECO:0007669"/>
    <property type="project" value="UniProtKB-SubCell"/>
</dbReference>
<dbReference type="InterPro" id="IPR031825">
    <property type="entry name" value="RXLR"/>
</dbReference>
<evidence type="ECO:0000256" key="2">
    <source>
        <dbReference type="ARBA" id="ARBA00010400"/>
    </source>
</evidence>
<evidence type="ECO:0000313" key="22">
    <source>
        <dbReference type="Proteomes" id="UP000486351"/>
    </source>
</evidence>
<comment type="caution">
    <text evidence="6">The sequence shown here is derived from an EMBL/GenBank/DDBJ whole genome shotgun (WGS) entry which is preliminary data.</text>
</comment>
<evidence type="ECO:0000256" key="1">
    <source>
        <dbReference type="ARBA" id="ARBA00004613"/>
    </source>
</evidence>
<dbReference type="Proteomes" id="UP000440367">
    <property type="component" value="Unassembled WGS sequence"/>
</dbReference>
<dbReference type="EMBL" id="QXFY01002244">
    <property type="protein sequence ID" value="KAE9300554.1"/>
    <property type="molecule type" value="Genomic_DNA"/>
</dbReference>
<comment type="domain">
    <text evidence="5">The RxLR-dEER motif acts to carry the protein into the host cell cytoplasm through binding to cell surface phosphatidylinositol-3-phosphate.</text>
</comment>
<dbReference type="OrthoDB" id="97649at2759"/>
<evidence type="ECO:0000313" key="11">
    <source>
        <dbReference type="EMBL" id="KAE9191346.1"/>
    </source>
</evidence>
<dbReference type="EMBL" id="QXGA01001352">
    <property type="protein sequence ID" value="KAE9121436.1"/>
    <property type="molecule type" value="Genomic_DNA"/>
</dbReference>
<name>A0A6A3E8M2_9STRA</name>